<accession>A0A399SYT2</accession>
<gene>
    <name evidence="1" type="ORF">D1614_15525</name>
</gene>
<comment type="caution">
    <text evidence="1">The sequence shown here is derived from an EMBL/GenBank/DDBJ whole genome shotgun (WGS) entry which is preliminary data.</text>
</comment>
<evidence type="ECO:0000313" key="1">
    <source>
        <dbReference type="EMBL" id="RIJ47167.1"/>
    </source>
</evidence>
<protein>
    <submittedName>
        <fullName evidence="1">Uncharacterized protein</fullName>
    </submittedName>
</protein>
<keyword evidence="2" id="KW-1185">Reference proteome</keyword>
<dbReference type="EMBL" id="QWGR01000009">
    <property type="protein sequence ID" value="RIJ47167.1"/>
    <property type="molecule type" value="Genomic_DNA"/>
</dbReference>
<name>A0A399SYT2_9BACT</name>
<reference evidence="1 2" key="1">
    <citation type="submission" date="2018-08" db="EMBL/GenBank/DDBJ databases">
        <title>Pallidiluteibacterium maritimus gen. nov., sp. nov., isolated from coastal sediment.</title>
        <authorList>
            <person name="Zhou L.Y."/>
        </authorList>
    </citation>
    <scope>NUCLEOTIDE SEQUENCE [LARGE SCALE GENOMIC DNA]</scope>
    <source>
        <strain evidence="1 2">XSD2</strain>
    </source>
</reference>
<evidence type="ECO:0000313" key="2">
    <source>
        <dbReference type="Proteomes" id="UP000265926"/>
    </source>
</evidence>
<dbReference type="Proteomes" id="UP000265926">
    <property type="component" value="Unassembled WGS sequence"/>
</dbReference>
<organism evidence="1 2">
    <name type="scientific">Maribellus luteus</name>
    <dbReference type="NCBI Taxonomy" id="2305463"/>
    <lineage>
        <taxon>Bacteria</taxon>
        <taxon>Pseudomonadati</taxon>
        <taxon>Bacteroidota</taxon>
        <taxon>Bacteroidia</taxon>
        <taxon>Marinilabiliales</taxon>
        <taxon>Prolixibacteraceae</taxon>
        <taxon>Maribellus</taxon>
    </lineage>
</organism>
<sequence length="547" mass="58276">MIICTLGIPLNLFAQDGGVSIGKGGVDAERSAILELVSKSKGFLAPRMTSAEREAIVAPVNGLLVYDSSEDCYYCYASGKWSHIGDVQISIGTSYPVKAQEGDFSFNPETRLLYVKSSTSWEQVGSKKPELKLEGSVLSVREQDSESSSSVNLAEWLDRYIDASLVNLTAQYVKSTNGGVLVAGESIQTALGKLEKNLEDVSINGGEANTIINSNKTHIADNSQAIKDTASQIRADMNSNSAGIEATFTSLETKLEADSTLTRNLIESNTTNITINTSAIADNSQAIKDTASQIRADMNSNSAGIEATFTSLETKLEADSTLTRNLIESNTTNITINTSAIADNSQAIKDTASQIRADMNSNSAGIEAAFTSLETKLEADSTLTRNLIESNTTNITINTSAISDLENEKLAKAAIFNGDVTGTYNATVIANDAVNSAKIDDGTIVAADLNQMAATNGQVLSWNGTTSTWEATSVAARSYTQKFEEDDSVPTTHSLAKTAIVNDASNSCSVALNGETLDPTSYTFTTSTLKLLVPVYTYDKVTVTYCY</sequence>
<dbReference type="AlphaFoldDB" id="A0A399SYT2"/>
<proteinExistence type="predicted"/>